<dbReference type="Proteomes" id="UP000186817">
    <property type="component" value="Unassembled WGS sequence"/>
</dbReference>
<evidence type="ECO:0000256" key="2">
    <source>
        <dbReference type="SAM" id="MobiDB-lite"/>
    </source>
</evidence>
<reference evidence="3 4" key="1">
    <citation type="submission" date="2016-02" db="EMBL/GenBank/DDBJ databases">
        <title>Genome analysis of coral dinoflagellate symbionts highlights evolutionary adaptations to a symbiotic lifestyle.</title>
        <authorList>
            <person name="Aranda M."/>
            <person name="Li Y."/>
            <person name="Liew Y.J."/>
            <person name="Baumgarten S."/>
            <person name="Simakov O."/>
            <person name="Wilson M."/>
            <person name="Piel J."/>
            <person name="Ashoor H."/>
            <person name="Bougouffa S."/>
            <person name="Bajic V.B."/>
            <person name="Ryu T."/>
            <person name="Ravasi T."/>
            <person name="Bayer T."/>
            <person name="Micklem G."/>
            <person name="Kim H."/>
            <person name="Bhak J."/>
            <person name="Lajeunesse T.C."/>
            <person name="Voolstra C.R."/>
        </authorList>
    </citation>
    <scope>NUCLEOTIDE SEQUENCE [LARGE SCALE GENOMIC DNA]</scope>
    <source>
        <strain evidence="3 4">CCMP2467</strain>
    </source>
</reference>
<keyword evidence="1" id="KW-0175">Coiled coil</keyword>
<feature type="region of interest" description="Disordered" evidence="2">
    <location>
        <begin position="227"/>
        <end position="311"/>
    </location>
</feature>
<feature type="compositionally biased region" description="Pro residues" evidence="2">
    <location>
        <begin position="275"/>
        <end position="285"/>
    </location>
</feature>
<evidence type="ECO:0000256" key="1">
    <source>
        <dbReference type="SAM" id="Coils"/>
    </source>
</evidence>
<dbReference type="AlphaFoldDB" id="A0A1Q9ELY1"/>
<gene>
    <name evidence="3" type="ORF">AK812_SmicGene8134</name>
</gene>
<feature type="coiled-coil region" evidence="1">
    <location>
        <begin position="28"/>
        <end position="72"/>
    </location>
</feature>
<evidence type="ECO:0000313" key="4">
    <source>
        <dbReference type="Proteomes" id="UP000186817"/>
    </source>
</evidence>
<feature type="region of interest" description="Disordered" evidence="2">
    <location>
        <begin position="357"/>
        <end position="548"/>
    </location>
</feature>
<feature type="compositionally biased region" description="Basic and acidic residues" evidence="2">
    <location>
        <begin position="404"/>
        <end position="425"/>
    </location>
</feature>
<comment type="caution">
    <text evidence="3">The sequence shown here is derived from an EMBL/GenBank/DDBJ whole genome shotgun (WGS) entry which is preliminary data.</text>
</comment>
<dbReference type="OrthoDB" id="438098at2759"/>
<feature type="compositionally biased region" description="Polar residues" evidence="2">
    <location>
        <begin position="455"/>
        <end position="465"/>
    </location>
</feature>
<dbReference type="EMBL" id="LSRX01000119">
    <property type="protein sequence ID" value="OLQ08388.1"/>
    <property type="molecule type" value="Genomic_DNA"/>
</dbReference>
<evidence type="ECO:0000313" key="3">
    <source>
        <dbReference type="EMBL" id="OLQ08388.1"/>
    </source>
</evidence>
<feature type="compositionally biased region" description="Acidic residues" evidence="2">
    <location>
        <begin position="534"/>
        <end position="544"/>
    </location>
</feature>
<protein>
    <submittedName>
        <fullName evidence="3">Uncharacterized protein</fullName>
    </submittedName>
</protein>
<name>A0A1Q9ELY1_SYMMI</name>
<organism evidence="3 4">
    <name type="scientific">Symbiodinium microadriaticum</name>
    <name type="common">Dinoflagellate</name>
    <name type="synonym">Zooxanthella microadriatica</name>
    <dbReference type="NCBI Taxonomy" id="2951"/>
    <lineage>
        <taxon>Eukaryota</taxon>
        <taxon>Sar</taxon>
        <taxon>Alveolata</taxon>
        <taxon>Dinophyceae</taxon>
        <taxon>Suessiales</taxon>
        <taxon>Symbiodiniaceae</taxon>
        <taxon>Symbiodinium</taxon>
    </lineage>
</organism>
<accession>A0A1Q9ELY1</accession>
<keyword evidence="4" id="KW-1185">Reference proteome</keyword>
<proteinExistence type="predicted"/>
<sequence>MGSKRKAEDEDPREPLKSMLAKVEDLLNSHERAAVKDERARAEALEKKEKLLELKSRQIATKERRLSDWEADLQAREQILEGFMESLAQQRALAAMAYNMHVCGMGTATQPTMSPPLPGPSMLPNAMNPAASMPPMAGMGPSPMASMGPSPMASMGPSPMASMGPSPTVPGMQPNVVPGMQPNVVPSMQPNVVPSMQSPQPMTSPAFLVAQADALLRMASQTAVNPVPMQGVRSPADLPPQAAEVPGPMAKQQPPSPPWSRVSTPVKEGGKEEPPLPPPDKPPPASVDLTEEDPSKEEKSKEGQMSPKAKARPIKIHKIAMFPIDWGKSALEIFARVVPLIPADTVPADSASVPADASAVATDTPLPKETVNRAEVSGAGSSKDKPKGKEKKKRKTTSSEDDDNKDKGEKGRDNDKAGGKTETTLEAKWPAVHLFKDKSSRELEKEASNDIRNLVVSQPAENLTTPDAKVAPGSEAKSSAPADEKLAKKKRKAAEAAEPLSSVKPRRLGFGSVQKERHDALMDDGLGDSSSENPGEEDEEEEEPACAANPAKALEDVGDEDADLFKDKYALAIPQASACKKTESMPAIMDAPAAASCGGSWDKLPLGIRSKLEKVHSDLIDFLPTALSQCLAGSDEHVMAFVLEFPVMSSAGVAAFLMLRSDFPHFLDILVSEDILNLSDALELVSELGGNWLDCLGEKSKAIQAKLTLKGKKILSKWPEELQAAQQDADISEAHEAEWMDTWLARKIRELAETTDEAEKQAMLRSCCTFLTTANKKILAGETLSPSVGKVSVETWDALWPKYVIRNTTVVNQLTRAWLVDLRTHIVRPTDYKGKRVEKENIPINIRFNGLTCPGFLLLAAGMRFGFVLLLLEQAPVSCPLQQRGCSPTHQKAALAAVQMFGTSLLPPDLQIDLLPNVPVCRLLVSGHEVNLEAWAATMDFLGVTQRWQKTKLFSPATQLASDFLYRYWQKSAMELHKDLSHQRFRSLELIVDASPKGKLDVWSPIGYAGRVAAALPLQRLSALAVSTVSVQTKMEEGQKIVDKFAETAAEGKQAKVKKMHLGSIKIRPKAISKIRQKKLSAREQMRACMHVLSVLDLELLVGTVVLRPLDPARGEKRMVEDGKAWLWDPATGEASWDCLTPRHQSHLRLVLAPDEGSTLWAAFTFLASQNFKVNFVRDELHKLQNHYLRLFQCNKAVKRTWALSEWLMKAKRGPWDTCKIGASWKQAADRNGWDANAEGIHAFENVCEILEKASRTLGRLC</sequence>
<feature type="compositionally biased region" description="Basic and acidic residues" evidence="2">
    <location>
        <begin position="434"/>
        <end position="449"/>
    </location>
</feature>